<dbReference type="Proteomes" id="UP000191931">
    <property type="component" value="Unassembled WGS sequence"/>
</dbReference>
<reference evidence="3 4" key="1">
    <citation type="submission" date="2017-03" db="EMBL/GenBank/DDBJ databases">
        <authorList>
            <person name="Afonso C.L."/>
            <person name="Miller P.J."/>
            <person name="Scott M.A."/>
            <person name="Spackman E."/>
            <person name="Goraichik I."/>
            <person name="Dimitrov K.M."/>
            <person name="Suarez D.L."/>
            <person name="Swayne D.E."/>
        </authorList>
    </citation>
    <scope>NUCLEOTIDE SEQUENCE [LARGE SCALE GENOMIC DNA]</scope>
    <source>
        <strain evidence="3">PRJEB14757</strain>
    </source>
</reference>
<keyword evidence="4" id="KW-1185">Reference proteome</keyword>
<feature type="transmembrane region" description="Helical" evidence="2">
    <location>
        <begin position="118"/>
        <end position="138"/>
    </location>
</feature>
<proteinExistence type="predicted"/>
<protein>
    <submittedName>
        <fullName evidence="3">Uncharacterized protein</fullName>
    </submittedName>
</protein>
<keyword evidence="2" id="KW-1133">Transmembrane helix</keyword>
<evidence type="ECO:0000256" key="1">
    <source>
        <dbReference type="SAM" id="MobiDB-lite"/>
    </source>
</evidence>
<feature type="transmembrane region" description="Helical" evidence="2">
    <location>
        <begin position="29"/>
        <end position="49"/>
    </location>
</feature>
<keyword evidence="2" id="KW-0472">Membrane</keyword>
<organism evidence="3 4">
    <name type="scientific">Desulfamplus magnetovallimortis</name>
    <dbReference type="NCBI Taxonomy" id="1246637"/>
    <lineage>
        <taxon>Bacteria</taxon>
        <taxon>Pseudomonadati</taxon>
        <taxon>Thermodesulfobacteriota</taxon>
        <taxon>Desulfobacteria</taxon>
        <taxon>Desulfobacterales</taxon>
        <taxon>Desulfobacteraceae</taxon>
        <taxon>Desulfamplus</taxon>
    </lineage>
</organism>
<dbReference type="EMBL" id="FWEV01000059">
    <property type="protein sequence ID" value="SLM28766.1"/>
    <property type="molecule type" value="Genomic_DNA"/>
</dbReference>
<feature type="region of interest" description="Disordered" evidence="1">
    <location>
        <begin position="57"/>
        <end position="80"/>
    </location>
</feature>
<keyword evidence="2" id="KW-0812">Transmembrane</keyword>
<evidence type="ECO:0000313" key="4">
    <source>
        <dbReference type="Proteomes" id="UP000191931"/>
    </source>
</evidence>
<sequence length="302" mass="34278">MYGAAYPEASGGAPHLIVGRWHLNNSDKVGMRIIVILTMISLLWLIPAYSQYPSPTKGIEVENPQPQAENHDQKPQNYKSGTDELPFVIKLIDTPESKQSAEQTAKYQNIESSNSHTLIVVTAIIAFVAILQWIVMIYQTHQLKRSVDVLASSERAVLHVVACNSDLRELKTYHSAKYRIQNYGRTYAIVKEISHCLTWAKELPIIPIYNPSNLILEEPMISAGIPTKEITCKASDSFMKSVEENVATFVKGDSAAWFYGRVVYHDIFGYRHEHRFIQEYNIATNKLTPYYGTAYKQYNTNT</sequence>
<dbReference type="AlphaFoldDB" id="A0A1W1H8K3"/>
<accession>A0A1W1H8K3</accession>
<evidence type="ECO:0000313" key="3">
    <source>
        <dbReference type="EMBL" id="SLM28766.1"/>
    </source>
</evidence>
<evidence type="ECO:0000256" key="2">
    <source>
        <dbReference type="SAM" id="Phobius"/>
    </source>
</evidence>
<gene>
    <name evidence="3" type="ORF">MTBBW1_1510002</name>
</gene>
<name>A0A1W1H8K3_9BACT</name>